<keyword evidence="6 10" id="KW-0406">Ion transport</keyword>
<dbReference type="GO" id="GO:0042777">
    <property type="term" value="P:proton motive force-driven plasma membrane ATP synthesis"/>
    <property type="evidence" value="ECO:0007669"/>
    <property type="project" value="UniProtKB-UniRule"/>
</dbReference>
<dbReference type="GO" id="GO:0005886">
    <property type="term" value="C:plasma membrane"/>
    <property type="evidence" value="ECO:0007669"/>
    <property type="project" value="UniProtKB-SubCell"/>
</dbReference>
<comment type="similarity">
    <text evidence="2 10">Belongs to the V-ATPase D subunit family.</text>
</comment>
<keyword evidence="8 10" id="KW-0066">ATP synthesis</keyword>
<keyword evidence="7 10" id="KW-0472">Membrane</keyword>
<dbReference type="Proteomes" id="UP000600774">
    <property type="component" value="Unassembled WGS sequence"/>
</dbReference>
<evidence type="ECO:0000256" key="7">
    <source>
        <dbReference type="ARBA" id="ARBA00023136"/>
    </source>
</evidence>
<evidence type="ECO:0000256" key="11">
    <source>
        <dbReference type="SAM" id="Coils"/>
    </source>
</evidence>
<dbReference type="NCBIfam" id="NF001545">
    <property type="entry name" value="PRK00373.1-4"/>
    <property type="match status" value="1"/>
</dbReference>
<evidence type="ECO:0000256" key="3">
    <source>
        <dbReference type="ARBA" id="ARBA00022448"/>
    </source>
</evidence>
<proteinExistence type="inferred from homology"/>
<comment type="subcellular location">
    <subcellularLocation>
        <location evidence="1 10">Cell membrane</location>
        <topology evidence="1 10">Peripheral membrane protein</topology>
    </subcellularLocation>
</comment>
<dbReference type="Pfam" id="PF01813">
    <property type="entry name" value="ATP-synt_D"/>
    <property type="match status" value="1"/>
</dbReference>
<sequence>MIAMAQQDVKPTRSELINLKKKIKLSESGHKLLKMKRDGLILEFFKILNEARNVRTELDAAYEKSTEKINLASAVNGMVAVKSTAFTAKEYPEIQLSGHNIMGVVVPKISSTGVRKPLYERGYGIIGTNSYIDETADAYEELVEKIIAAAELETTMKRLLDEIEKTKRRVNALEFKVIPELIATMKYIRFMLEEMERENTFRLKRVKARMKN</sequence>
<evidence type="ECO:0000313" key="13">
    <source>
        <dbReference type="Proteomes" id="UP000600774"/>
    </source>
</evidence>
<reference evidence="12" key="1">
    <citation type="journal article" date="2020" name="bioRxiv">
        <title>A rank-normalized archaeal taxonomy based on genome phylogeny resolves widespread incomplete and uneven classifications.</title>
        <authorList>
            <person name="Rinke C."/>
            <person name="Chuvochina M."/>
            <person name="Mussig A.J."/>
            <person name="Chaumeil P.-A."/>
            <person name="Waite D.W."/>
            <person name="Whitman W.B."/>
            <person name="Parks D.H."/>
            <person name="Hugenholtz P."/>
        </authorList>
    </citation>
    <scope>NUCLEOTIDE SEQUENCE</scope>
    <source>
        <strain evidence="12">UBA8876</strain>
    </source>
</reference>
<dbReference type="EMBL" id="DUJU01000154">
    <property type="protein sequence ID" value="HIH95020.1"/>
    <property type="molecule type" value="Genomic_DNA"/>
</dbReference>
<name>A0A832SKS5_9EURY</name>
<comment type="caution">
    <text evidence="12">The sequence shown here is derived from an EMBL/GenBank/DDBJ whole genome shotgun (WGS) entry which is preliminary data.</text>
</comment>
<comment type="subunit">
    <text evidence="10">Has multiple subunits with at least A(3), B(3), C, D, E, F, H, I and proteolipid K(x).</text>
</comment>
<dbReference type="NCBIfam" id="TIGR00309">
    <property type="entry name" value="V_ATPase_subD"/>
    <property type="match status" value="1"/>
</dbReference>
<evidence type="ECO:0000256" key="9">
    <source>
        <dbReference type="ARBA" id="ARBA00059506"/>
    </source>
</evidence>
<dbReference type="AlphaFoldDB" id="A0A832SKS5"/>
<dbReference type="HAMAP" id="MF_00271">
    <property type="entry name" value="ATP_synth_D_arch"/>
    <property type="match status" value="1"/>
</dbReference>
<keyword evidence="3 10" id="KW-0813">Transport</keyword>
<comment type="function">
    <text evidence="9 10">Component of the A-type ATP synthase that produces ATP from ADP in the presence of a proton gradient across the membrane.</text>
</comment>
<dbReference type="GO" id="GO:0046933">
    <property type="term" value="F:proton-transporting ATP synthase activity, rotational mechanism"/>
    <property type="evidence" value="ECO:0007669"/>
    <property type="project" value="UniProtKB-UniRule"/>
</dbReference>
<dbReference type="GO" id="GO:0046961">
    <property type="term" value="F:proton-transporting ATPase activity, rotational mechanism"/>
    <property type="evidence" value="ECO:0007669"/>
    <property type="project" value="InterPro"/>
</dbReference>
<evidence type="ECO:0000256" key="8">
    <source>
        <dbReference type="ARBA" id="ARBA00023310"/>
    </source>
</evidence>
<evidence type="ECO:0000256" key="10">
    <source>
        <dbReference type="HAMAP-Rule" id="MF_00271"/>
    </source>
</evidence>
<evidence type="ECO:0000256" key="5">
    <source>
        <dbReference type="ARBA" id="ARBA00022781"/>
    </source>
</evidence>
<evidence type="ECO:0000256" key="4">
    <source>
        <dbReference type="ARBA" id="ARBA00022475"/>
    </source>
</evidence>
<keyword evidence="11" id="KW-0175">Coiled coil</keyword>
<dbReference type="PANTHER" id="PTHR11671">
    <property type="entry name" value="V-TYPE ATP SYNTHASE SUBUNIT D"/>
    <property type="match status" value="1"/>
</dbReference>
<organism evidence="12 13">
    <name type="scientific">Methanosarcina acetivorans</name>
    <dbReference type="NCBI Taxonomy" id="2214"/>
    <lineage>
        <taxon>Archaea</taxon>
        <taxon>Methanobacteriati</taxon>
        <taxon>Methanobacteriota</taxon>
        <taxon>Stenosarchaea group</taxon>
        <taxon>Methanomicrobia</taxon>
        <taxon>Methanosarcinales</taxon>
        <taxon>Methanosarcinaceae</taxon>
        <taxon>Methanosarcina</taxon>
    </lineage>
</organism>
<keyword evidence="5 10" id="KW-0375">Hydrogen ion transport</keyword>
<dbReference type="InterPro" id="IPR002699">
    <property type="entry name" value="V_ATPase_D"/>
</dbReference>
<dbReference type="NCBIfam" id="NF001542">
    <property type="entry name" value="PRK00373.1-1"/>
    <property type="match status" value="1"/>
</dbReference>
<dbReference type="FunFam" id="1.10.287.3240:FF:000007">
    <property type="entry name" value="V-type ATP synthase subunit D"/>
    <property type="match status" value="1"/>
</dbReference>
<protein>
    <recommendedName>
        <fullName evidence="10">A-type ATP synthase subunit D</fullName>
    </recommendedName>
</protein>
<evidence type="ECO:0000313" key="12">
    <source>
        <dbReference type="EMBL" id="HIH95020.1"/>
    </source>
</evidence>
<keyword evidence="4 10" id="KW-1003">Cell membrane</keyword>
<dbReference type="GO" id="GO:0005524">
    <property type="term" value="F:ATP binding"/>
    <property type="evidence" value="ECO:0007669"/>
    <property type="project" value="UniProtKB-UniRule"/>
</dbReference>
<evidence type="ECO:0000256" key="6">
    <source>
        <dbReference type="ARBA" id="ARBA00023065"/>
    </source>
</evidence>
<feature type="coiled-coil region" evidence="11">
    <location>
        <begin position="149"/>
        <end position="176"/>
    </location>
</feature>
<evidence type="ECO:0000256" key="2">
    <source>
        <dbReference type="ARBA" id="ARBA00005850"/>
    </source>
</evidence>
<gene>
    <name evidence="10" type="primary">atpD</name>
    <name evidence="12" type="ORF">HA338_13710</name>
</gene>
<accession>A0A832SKS5</accession>
<evidence type="ECO:0000256" key="1">
    <source>
        <dbReference type="ARBA" id="ARBA00004202"/>
    </source>
</evidence>
<dbReference type="Gene3D" id="1.10.287.3240">
    <property type="match status" value="1"/>
</dbReference>